<evidence type="ECO:0000259" key="1">
    <source>
        <dbReference type="Pfam" id="PF02486"/>
    </source>
</evidence>
<organism evidence="2 3">
    <name type="scientific">Geomonas diazotrophica</name>
    <dbReference type="NCBI Taxonomy" id="2843197"/>
    <lineage>
        <taxon>Bacteria</taxon>
        <taxon>Pseudomonadati</taxon>
        <taxon>Thermodesulfobacteriota</taxon>
        <taxon>Desulfuromonadia</taxon>
        <taxon>Geobacterales</taxon>
        <taxon>Geobacteraceae</taxon>
        <taxon>Geomonas</taxon>
    </lineage>
</organism>
<dbReference type="Proteomes" id="UP000683493">
    <property type="component" value="Chromosome"/>
</dbReference>
<dbReference type="Pfam" id="PF02486">
    <property type="entry name" value="Rep_trans"/>
    <property type="match status" value="1"/>
</dbReference>
<feature type="domain" description="Replication initiation protein-like C-terminal" evidence="1">
    <location>
        <begin position="125"/>
        <end position="283"/>
    </location>
</feature>
<sequence length="287" mass="32608">MVTTGIDRLHLTFSIKYAPEMLVSTLFESLTLEKHFRRVDNTLSKTRSKAGQKISWYRTSYYLETAAGDTLIAVHTDPTSQYGKRNLVQVHGLTFSNSALNALRPLNLDKLLNGALDMDAAVSAMDLYLDATDGEVPIDKIRVQSLPSNYRAYIRSPFIRDKKHTRTLPRPVGDSSIYYGGTGNACQILLYSKHLDPHQRIYSEDNPLKFPWVRFELRLRKATAKRQGSRLLWLLAGPVWPEDQHSIGQAVADLFSKYFNFVEPTRSRANRCPVQAWWSDLLSAACL</sequence>
<evidence type="ECO:0000313" key="3">
    <source>
        <dbReference type="Proteomes" id="UP000683493"/>
    </source>
</evidence>
<keyword evidence="2" id="KW-0648">Protein biosynthesis</keyword>
<name>A0ABX8JG84_9BACT</name>
<dbReference type="EMBL" id="CP076724">
    <property type="protein sequence ID" value="QWV96996.1"/>
    <property type="molecule type" value="Genomic_DNA"/>
</dbReference>
<dbReference type="InterPro" id="IPR003491">
    <property type="entry name" value="REP-like_C"/>
</dbReference>
<gene>
    <name evidence="2" type="ORF">KP005_16845</name>
</gene>
<protein>
    <submittedName>
        <fullName evidence="2">Replication initiation factor domain-containing protein</fullName>
    </submittedName>
</protein>
<reference evidence="2 3" key="1">
    <citation type="submission" date="2021-06" db="EMBL/GenBank/DDBJ databases">
        <title>Gemonas diversity in paddy soil.</title>
        <authorList>
            <person name="Liu G."/>
        </authorList>
    </citation>
    <scope>NUCLEOTIDE SEQUENCE [LARGE SCALE GENOMIC DNA]</scope>
    <source>
        <strain evidence="2 3">RG29</strain>
    </source>
</reference>
<accession>A0ABX8JG84</accession>
<dbReference type="GO" id="GO:0003743">
    <property type="term" value="F:translation initiation factor activity"/>
    <property type="evidence" value="ECO:0007669"/>
    <property type="project" value="UniProtKB-KW"/>
</dbReference>
<proteinExistence type="predicted"/>
<keyword evidence="2" id="KW-0396">Initiation factor</keyword>
<keyword evidence="3" id="KW-1185">Reference proteome</keyword>
<evidence type="ECO:0000313" key="2">
    <source>
        <dbReference type="EMBL" id="QWV96996.1"/>
    </source>
</evidence>